<name>A0ABW4HIK0_9FLAO</name>
<accession>A0ABW4HIK0</accession>
<dbReference type="EMBL" id="JBHUDZ010000018">
    <property type="protein sequence ID" value="MFD1605274.1"/>
    <property type="molecule type" value="Genomic_DNA"/>
</dbReference>
<keyword evidence="3" id="KW-1185">Reference proteome</keyword>
<dbReference type="Pfam" id="PF13460">
    <property type="entry name" value="NAD_binding_10"/>
    <property type="match status" value="1"/>
</dbReference>
<organism evidence="2 3">
    <name type="scientific">Flavobacterium artemisiae</name>
    <dbReference type="NCBI Taxonomy" id="2126556"/>
    <lineage>
        <taxon>Bacteria</taxon>
        <taxon>Pseudomonadati</taxon>
        <taxon>Bacteroidota</taxon>
        <taxon>Flavobacteriia</taxon>
        <taxon>Flavobacteriales</taxon>
        <taxon>Flavobacteriaceae</taxon>
        <taxon>Flavobacterium</taxon>
    </lineage>
</organism>
<dbReference type="InterPro" id="IPR016040">
    <property type="entry name" value="NAD(P)-bd_dom"/>
</dbReference>
<evidence type="ECO:0000313" key="2">
    <source>
        <dbReference type="EMBL" id="MFD1605274.1"/>
    </source>
</evidence>
<evidence type="ECO:0000313" key="3">
    <source>
        <dbReference type="Proteomes" id="UP001597138"/>
    </source>
</evidence>
<proteinExistence type="predicted"/>
<feature type="domain" description="NAD(P)-binding" evidence="1">
    <location>
        <begin position="7"/>
        <end position="141"/>
    </location>
</feature>
<dbReference type="InterPro" id="IPR036291">
    <property type="entry name" value="NAD(P)-bd_dom_sf"/>
</dbReference>
<dbReference type="Gene3D" id="3.40.50.720">
    <property type="entry name" value="NAD(P)-binding Rossmann-like Domain"/>
    <property type="match status" value="1"/>
</dbReference>
<sequence length="302" mass="33196">MNIVLTGSLGNIGKPLVIELVQNGHSVTVISSRAERQKEIEALGAKAAVGTIQDADFLTHTFKGADIVYLMEAWEGIGSIFDKDVDFVAAFKNIGSNYKQAVLHSGVTRIIHLSSIGAHTDQGTGSLYLHNTVENILKELPDAVSIKYMRPVGFYNNIFRYMQTIKTQGRIIQSYGGDKEEPWVSPLDIAAAIAQEIEKPFDGRTVRYLASDEVSPNEVARIIGTAIGKPNLQWSVISDQEMLSGMLEAGVNEWIASGFVKMQAAQRDGSLYTDFYLNKPVLGKVKLTDFAKEFAEIYSQSN</sequence>
<dbReference type="SUPFAM" id="SSF51735">
    <property type="entry name" value="NAD(P)-binding Rossmann-fold domains"/>
    <property type="match status" value="1"/>
</dbReference>
<reference evidence="3" key="1">
    <citation type="journal article" date="2019" name="Int. J. Syst. Evol. Microbiol.">
        <title>The Global Catalogue of Microorganisms (GCM) 10K type strain sequencing project: providing services to taxonomists for standard genome sequencing and annotation.</title>
        <authorList>
            <consortium name="The Broad Institute Genomics Platform"/>
            <consortium name="The Broad Institute Genome Sequencing Center for Infectious Disease"/>
            <person name="Wu L."/>
            <person name="Ma J."/>
        </authorList>
    </citation>
    <scope>NUCLEOTIDE SEQUENCE [LARGE SCALE GENOMIC DNA]</scope>
    <source>
        <strain evidence="3">CCUG 70865</strain>
    </source>
</reference>
<evidence type="ECO:0000259" key="1">
    <source>
        <dbReference type="Pfam" id="PF13460"/>
    </source>
</evidence>
<dbReference type="PANTHER" id="PTHR43162">
    <property type="match status" value="1"/>
</dbReference>
<dbReference type="Proteomes" id="UP001597138">
    <property type="component" value="Unassembled WGS sequence"/>
</dbReference>
<dbReference type="PANTHER" id="PTHR43162:SF1">
    <property type="entry name" value="PRESTALK A DIFFERENTIATION PROTEIN A"/>
    <property type="match status" value="1"/>
</dbReference>
<protein>
    <submittedName>
        <fullName evidence="2">NAD(P)H-binding protein</fullName>
    </submittedName>
</protein>
<dbReference type="InterPro" id="IPR051604">
    <property type="entry name" value="Ergot_Alk_Oxidoreductase"/>
</dbReference>
<dbReference type="Gene3D" id="3.90.25.10">
    <property type="entry name" value="UDP-galactose 4-epimerase, domain 1"/>
    <property type="match status" value="1"/>
</dbReference>
<gene>
    <name evidence="2" type="ORF">ACFSC2_21235</name>
</gene>
<comment type="caution">
    <text evidence="2">The sequence shown here is derived from an EMBL/GenBank/DDBJ whole genome shotgun (WGS) entry which is preliminary data.</text>
</comment>
<dbReference type="RefSeq" id="WP_379813076.1">
    <property type="nucleotide sequence ID" value="NZ_JBHUDZ010000018.1"/>
</dbReference>